<proteinExistence type="predicted"/>
<reference evidence="2" key="1">
    <citation type="submission" date="2021-02" db="EMBL/GenBank/DDBJ databases">
        <authorList>
            <person name="Dougan E. K."/>
            <person name="Rhodes N."/>
            <person name="Thang M."/>
            <person name="Chan C."/>
        </authorList>
    </citation>
    <scope>NUCLEOTIDE SEQUENCE</scope>
</reference>
<keyword evidence="1" id="KW-0812">Transmembrane</keyword>
<protein>
    <submittedName>
        <fullName evidence="2">Uncharacterized protein</fullName>
    </submittedName>
</protein>
<evidence type="ECO:0000313" key="3">
    <source>
        <dbReference type="Proteomes" id="UP000649617"/>
    </source>
</evidence>
<gene>
    <name evidence="2" type="ORF">SPIL2461_LOCUS19562</name>
</gene>
<dbReference type="Proteomes" id="UP000649617">
    <property type="component" value="Unassembled WGS sequence"/>
</dbReference>
<dbReference type="OrthoDB" id="419173at2759"/>
<keyword evidence="3" id="KW-1185">Reference proteome</keyword>
<sequence>MRSSFLYVHQLSDFFENGTPCRLENEEADCWIGAYMIYSKALMFTIMHSWQIPYLICGLLLPSRVCLGRLWVGLALVQLTKGISDFVTVLPAQAVRVHIGNPVPSDLVLYTTLHGLCSLVTGLLLLQPGFQRWVYFRLLSAGGAYTAASSVAAFLGSQTSRKVMELAQDTCRFISLDKVTEKDMISSSPDPALKRLSTPCQLQDIDAFLSHSWQDACGRKWEALQAWRKSFKMHHQREP</sequence>
<evidence type="ECO:0000256" key="1">
    <source>
        <dbReference type="SAM" id="Phobius"/>
    </source>
</evidence>
<feature type="transmembrane region" description="Helical" evidence="1">
    <location>
        <begin position="52"/>
        <end position="72"/>
    </location>
</feature>
<feature type="transmembrane region" description="Helical" evidence="1">
    <location>
        <begin position="107"/>
        <end position="126"/>
    </location>
</feature>
<keyword evidence="1" id="KW-1133">Transmembrane helix</keyword>
<comment type="caution">
    <text evidence="2">The sequence shown here is derived from an EMBL/GenBank/DDBJ whole genome shotgun (WGS) entry which is preliminary data.</text>
</comment>
<accession>A0A812WME5</accession>
<evidence type="ECO:0000313" key="2">
    <source>
        <dbReference type="EMBL" id="CAE7696803.1"/>
    </source>
</evidence>
<name>A0A812WME5_SYMPI</name>
<keyword evidence="1" id="KW-0472">Membrane</keyword>
<dbReference type="AlphaFoldDB" id="A0A812WME5"/>
<feature type="non-terminal residue" evidence="2">
    <location>
        <position position="1"/>
    </location>
</feature>
<dbReference type="EMBL" id="CAJNIZ010044648">
    <property type="protein sequence ID" value="CAE7696803.1"/>
    <property type="molecule type" value="Genomic_DNA"/>
</dbReference>
<feature type="transmembrane region" description="Helical" evidence="1">
    <location>
        <begin position="138"/>
        <end position="156"/>
    </location>
</feature>
<organism evidence="2 3">
    <name type="scientific">Symbiodinium pilosum</name>
    <name type="common">Dinoflagellate</name>
    <dbReference type="NCBI Taxonomy" id="2952"/>
    <lineage>
        <taxon>Eukaryota</taxon>
        <taxon>Sar</taxon>
        <taxon>Alveolata</taxon>
        <taxon>Dinophyceae</taxon>
        <taxon>Suessiales</taxon>
        <taxon>Symbiodiniaceae</taxon>
        <taxon>Symbiodinium</taxon>
    </lineage>
</organism>